<keyword evidence="2" id="KW-1185">Reference proteome</keyword>
<organism evidence="1 2">
    <name type="scientific">Eucalyptus globulus</name>
    <name type="common">Tasmanian blue gum</name>
    <dbReference type="NCBI Taxonomy" id="34317"/>
    <lineage>
        <taxon>Eukaryota</taxon>
        <taxon>Viridiplantae</taxon>
        <taxon>Streptophyta</taxon>
        <taxon>Embryophyta</taxon>
        <taxon>Tracheophyta</taxon>
        <taxon>Spermatophyta</taxon>
        <taxon>Magnoliopsida</taxon>
        <taxon>eudicotyledons</taxon>
        <taxon>Gunneridae</taxon>
        <taxon>Pentapetalae</taxon>
        <taxon>rosids</taxon>
        <taxon>malvids</taxon>
        <taxon>Myrtales</taxon>
        <taxon>Myrtaceae</taxon>
        <taxon>Myrtoideae</taxon>
        <taxon>Eucalypteae</taxon>
        <taxon>Eucalyptus</taxon>
    </lineage>
</organism>
<accession>A0ABD3J8C4</accession>
<dbReference type="EMBL" id="JBJKBG010000009">
    <property type="protein sequence ID" value="KAL3722743.1"/>
    <property type="molecule type" value="Genomic_DNA"/>
</dbReference>
<name>A0ABD3J8C4_EUCGL</name>
<sequence length="168" mass="18315">MDPSISTKTHQPSPLDHSFLCHNGFAAAAAAAAAAAPPPLEVSDIEMIAFQSVAYTSLRDLLPASPPHPSVASPTNNSSWYEIPIKNPLVKHAALAYLQPMSSPPEVGDKGLLGRLKDSCGCFCWLGDFLSRVLQEVFGSFVCEDDDDRGWYEYVEDDEEDEDTEKID</sequence>
<evidence type="ECO:0000313" key="1">
    <source>
        <dbReference type="EMBL" id="KAL3722743.1"/>
    </source>
</evidence>
<gene>
    <name evidence="1" type="ORF">ACJRO7_035020</name>
</gene>
<dbReference type="Proteomes" id="UP001634007">
    <property type="component" value="Unassembled WGS sequence"/>
</dbReference>
<proteinExistence type="predicted"/>
<reference evidence="1 2" key="1">
    <citation type="submission" date="2024-11" db="EMBL/GenBank/DDBJ databases">
        <title>Chromosome-level genome assembly of Eucalyptus globulus Labill. provides insights into its genome evolution.</title>
        <authorList>
            <person name="Li X."/>
        </authorList>
    </citation>
    <scope>NUCLEOTIDE SEQUENCE [LARGE SCALE GENOMIC DNA]</scope>
    <source>
        <strain evidence="1">CL2024</strain>
        <tissue evidence="1">Fresh tender leaves</tissue>
    </source>
</reference>
<evidence type="ECO:0000313" key="2">
    <source>
        <dbReference type="Proteomes" id="UP001634007"/>
    </source>
</evidence>
<dbReference type="PANTHER" id="PTHR34569:SF12">
    <property type="entry name" value="TRANSMEMBRANE PROTEIN"/>
    <property type="match status" value="1"/>
</dbReference>
<comment type="caution">
    <text evidence="1">The sequence shown here is derived from an EMBL/GenBank/DDBJ whole genome shotgun (WGS) entry which is preliminary data.</text>
</comment>
<protein>
    <submittedName>
        <fullName evidence="1">Uncharacterized protein</fullName>
    </submittedName>
</protein>
<dbReference type="PANTHER" id="PTHR34569">
    <property type="entry name" value="EXPRESSED PROTEIN"/>
    <property type="match status" value="1"/>
</dbReference>
<dbReference type="AlphaFoldDB" id="A0ABD3J8C4"/>